<gene>
    <name evidence="2" type="ORF">QTG54_000967</name>
</gene>
<feature type="compositionally biased region" description="Acidic residues" evidence="1">
    <location>
        <begin position="60"/>
        <end position="74"/>
    </location>
</feature>
<feature type="compositionally biased region" description="Polar residues" evidence="1">
    <location>
        <begin position="19"/>
        <end position="36"/>
    </location>
</feature>
<dbReference type="AlphaFoldDB" id="A0AAD8YN30"/>
<evidence type="ECO:0000313" key="3">
    <source>
        <dbReference type="Proteomes" id="UP001224775"/>
    </source>
</evidence>
<proteinExistence type="predicted"/>
<evidence type="ECO:0000313" key="2">
    <source>
        <dbReference type="EMBL" id="KAK1749028.1"/>
    </source>
</evidence>
<feature type="region of interest" description="Disordered" evidence="1">
    <location>
        <begin position="1"/>
        <end position="83"/>
    </location>
</feature>
<protein>
    <submittedName>
        <fullName evidence="2">Uncharacterized protein</fullName>
    </submittedName>
</protein>
<dbReference type="EMBL" id="JATAAI010000001">
    <property type="protein sequence ID" value="KAK1749028.1"/>
    <property type="molecule type" value="Genomic_DNA"/>
</dbReference>
<reference evidence="2" key="1">
    <citation type="submission" date="2023-06" db="EMBL/GenBank/DDBJ databases">
        <title>Survivors Of The Sea: Transcriptome response of Skeletonema marinoi to long-term dormancy.</title>
        <authorList>
            <person name="Pinder M.I.M."/>
            <person name="Kourtchenko O."/>
            <person name="Robertson E.K."/>
            <person name="Larsson T."/>
            <person name="Maumus F."/>
            <person name="Osuna-Cruz C.M."/>
            <person name="Vancaester E."/>
            <person name="Stenow R."/>
            <person name="Vandepoele K."/>
            <person name="Ploug H."/>
            <person name="Bruchert V."/>
            <person name="Godhe A."/>
            <person name="Topel M."/>
        </authorList>
    </citation>
    <scope>NUCLEOTIDE SEQUENCE</scope>
    <source>
        <strain evidence="2">R05AC</strain>
    </source>
</reference>
<organism evidence="2 3">
    <name type="scientific">Skeletonema marinoi</name>
    <dbReference type="NCBI Taxonomy" id="267567"/>
    <lineage>
        <taxon>Eukaryota</taxon>
        <taxon>Sar</taxon>
        <taxon>Stramenopiles</taxon>
        <taxon>Ochrophyta</taxon>
        <taxon>Bacillariophyta</taxon>
        <taxon>Coscinodiscophyceae</taxon>
        <taxon>Thalassiosirophycidae</taxon>
        <taxon>Thalassiosirales</taxon>
        <taxon>Skeletonemataceae</taxon>
        <taxon>Skeletonema</taxon>
        <taxon>Skeletonema marinoi-dohrnii complex</taxon>
    </lineage>
</organism>
<comment type="caution">
    <text evidence="2">The sequence shown here is derived from an EMBL/GenBank/DDBJ whole genome shotgun (WGS) entry which is preliminary data.</text>
</comment>
<evidence type="ECO:0000256" key="1">
    <source>
        <dbReference type="SAM" id="MobiDB-lite"/>
    </source>
</evidence>
<name>A0AAD8YN30_9STRA</name>
<sequence>MESVDEVEGNTKTAEVADTANTSEASTKPNETNDTNAVDEALLQVIPSVEDELSYQQWNDDAEDSAEITDDNETPEGNAAGDEVAVKKKPVFSSLSEAIRSNESTIEDVRLLFSREIGTDGIRSVSSEDRAYLWTKVICGKALEDVDNSSLADSFREWQYNSNVAVDSDGESMSMFDALLSKASSIDNTDDLYQTTKENYSHQGKGSSAKTDTLLPPVAHAILQTGMPLGVASVVLSQIEPKAMPLMRLSTEERFLAAKALHADFYLLACYHLPLLMMHLDRNCQDWYWPKSKR</sequence>
<accession>A0AAD8YN30</accession>
<dbReference type="Proteomes" id="UP001224775">
    <property type="component" value="Unassembled WGS sequence"/>
</dbReference>
<keyword evidence="3" id="KW-1185">Reference proteome</keyword>